<dbReference type="EMBL" id="UINC01005996">
    <property type="protein sequence ID" value="SVA24837.1"/>
    <property type="molecule type" value="Genomic_DNA"/>
</dbReference>
<proteinExistence type="predicted"/>
<evidence type="ECO:0000313" key="1">
    <source>
        <dbReference type="EMBL" id="SVA24837.1"/>
    </source>
</evidence>
<sequence length="38" mass="4376">MNLSIHLTGKNESIATITVKFQSYIDCVDFLLDYIKIK</sequence>
<dbReference type="AlphaFoldDB" id="A0A381UBV5"/>
<organism evidence="1">
    <name type="scientific">marine metagenome</name>
    <dbReference type="NCBI Taxonomy" id="408172"/>
    <lineage>
        <taxon>unclassified sequences</taxon>
        <taxon>metagenomes</taxon>
        <taxon>ecological metagenomes</taxon>
    </lineage>
</organism>
<gene>
    <name evidence="1" type="ORF">METZ01_LOCUS77691</name>
</gene>
<name>A0A381UBV5_9ZZZZ</name>
<reference evidence="1" key="1">
    <citation type="submission" date="2018-05" db="EMBL/GenBank/DDBJ databases">
        <authorList>
            <person name="Lanie J.A."/>
            <person name="Ng W.-L."/>
            <person name="Kazmierczak K.M."/>
            <person name="Andrzejewski T.M."/>
            <person name="Davidsen T.M."/>
            <person name="Wayne K.J."/>
            <person name="Tettelin H."/>
            <person name="Glass J.I."/>
            <person name="Rusch D."/>
            <person name="Podicherti R."/>
            <person name="Tsui H.-C.T."/>
            <person name="Winkler M.E."/>
        </authorList>
    </citation>
    <scope>NUCLEOTIDE SEQUENCE</scope>
</reference>
<accession>A0A381UBV5</accession>
<protein>
    <submittedName>
        <fullName evidence="1">Uncharacterized protein</fullName>
    </submittedName>
</protein>